<dbReference type="PANTHER" id="PTHR20900:SF0">
    <property type="entry name" value="NADH DEHYDROGENASE [UBIQUINONE] 1 BETA SUBCOMPLEX SUBUNIT 7"/>
    <property type="match status" value="1"/>
</dbReference>
<evidence type="ECO:0000256" key="7">
    <source>
        <dbReference type="ARBA" id="ARBA00022660"/>
    </source>
</evidence>
<dbReference type="STRING" id="51028.A0A0N4VJ36"/>
<dbReference type="GO" id="GO:0005758">
    <property type="term" value="C:mitochondrial intermembrane space"/>
    <property type="evidence" value="ECO:0007669"/>
    <property type="project" value="UniProtKB-SubCell"/>
</dbReference>
<evidence type="ECO:0000256" key="5">
    <source>
        <dbReference type="ARBA" id="ARBA00018677"/>
    </source>
</evidence>
<evidence type="ECO:0000256" key="11">
    <source>
        <dbReference type="ARBA" id="ARBA00023136"/>
    </source>
</evidence>
<organism evidence="17">
    <name type="scientific">Enterobius vermicularis</name>
    <name type="common">Human pinworm</name>
    <dbReference type="NCBI Taxonomy" id="51028"/>
    <lineage>
        <taxon>Eukaryota</taxon>
        <taxon>Metazoa</taxon>
        <taxon>Ecdysozoa</taxon>
        <taxon>Nematoda</taxon>
        <taxon>Chromadorea</taxon>
        <taxon>Rhabditida</taxon>
        <taxon>Spirurina</taxon>
        <taxon>Oxyuridomorpha</taxon>
        <taxon>Oxyuroidea</taxon>
        <taxon>Oxyuridae</taxon>
        <taxon>Enterobius</taxon>
    </lineage>
</organism>
<dbReference type="WBParaSite" id="EVEC_0001085701-mRNA-1">
    <property type="protein sequence ID" value="EVEC_0001085701-mRNA-1"/>
    <property type="gene ID" value="EVEC_0001085701"/>
</dbReference>
<evidence type="ECO:0000313" key="16">
    <source>
        <dbReference type="Proteomes" id="UP000274131"/>
    </source>
</evidence>
<keyword evidence="7" id="KW-0679">Respiratory chain</keyword>
<evidence type="ECO:0000256" key="9">
    <source>
        <dbReference type="ARBA" id="ARBA00022982"/>
    </source>
</evidence>
<dbReference type="OrthoDB" id="268414at2759"/>
<evidence type="ECO:0000256" key="10">
    <source>
        <dbReference type="ARBA" id="ARBA00023128"/>
    </source>
</evidence>
<dbReference type="InterPro" id="IPR008698">
    <property type="entry name" value="NDUB7"/>
</dbReference>
<reference evidence="17" key="1">
    <citation type="submission" date="2017-02" db="UniProtKB">
        <authorList>
            <consortium name="WormBaseParasite"/>
        </authorList>
    </citation>
    <scope>IDENTIFICATION</scope>
</reference>
<dbReference type="AlphaFoldDB" id="A0A0N4VJ36"/>
<feature type="region of interest" description="Disordered" evidence="14">
    <location>
        <begin position="31"/>
        <end position="51"/>
    </location>
</feature>
<dbReference type="EMBL" id="UXUI01010610">
    <property type="protein sequence ID" value="VDD95431.1"/>
    <property type="molecule type" value="Genomic_DNA"/>
</dbReference>
<sequence length="148" mass="17867">MQPRWDNSQREPRVKMGTKLSVSYEGTYHPEIAPRLDRPPTFDPLYGFPKGRKPREMKATWDEMNDWNLSIGERDYCAHLLIELKRCQRQNAPFAGHVCEDARQAWDRCEYEDYIMRIKEFERERRLLKRMYRKKHAEKQYGEEVAAV</sequence>
<keyword evidence="6" id="KW-0813">Transport</keyword>
<name>A0A0N4VJ36_ENTVE</name>
<keyword evidence="10" id="KW-0496">Mitochondrion</keyword>
<protein>
    <recommendedName>
        <fullName evidence="5">NADH dehydrogenase [ubiquinone] 1 beta subcomplex subunit 7</fullName>
    </recommendedName>
</protein>
<gene>
    <name evidence="15" type="ORF">EVEC_LOCUS10182</name>
</gene>
<keyword evidence="13" id="KW-0175">Coiled coil</keyword>
<comment type="subcellular location">
    <subcellularLocation>
        <location evidence="3">Mitochondrion inner membrane</location>
        <topology evidence="3">Peripheral membrane protein</topology>
    </subcellularLocation>
    <subcellularLocation>
        <location evidence="2">Mitochondrion intermembrane space</location>
    </subcellularLocation>
</comment>
<reference evidence="15 16" key="2">
    <citation type="submission" date="2018-10" db="EMBL/GenBank/DDBJ databases">
        <authorList>
            <consortium name="Pathogen Informatics"/>
        </authorList>
    </citation>
    <scope>NUCLEOTIDE SEQUENCE [LARGE SCALE GENOMIC DNA]</scope>
</reference>
<dbReference type="PANTHER" id="PTHR20900">
    <property type="entry name" value="NADH:UBIQUINONE OXIDOREDUCTASE B18-LIKE SUBUNIT"/>
    <property type="match status" value="1"/>
</dbReference>
<evidence type="ECO:0000256" key="1">
    <source>
        <dbReference type="ARBA" id="ARBA00003195"/>
    </source>
</evidence>
<keyword evidence="8" id="KW-0999">Mitochondrion inner membrane</keyword>
<evidence type="ECO:0000313" key="17">
    <source>
        <dbReference type="WBParaSite" id="EVEC_0001085701-mRNA-1"/>
    </source>
</evidence>
<accession>A0A0N4VJ36</accession>
<evidence type="ECO:0000256" key="14">
    <source>
        <dbReference type="SAM" id="MobiDB-lite"/>
    </source>
</evidence>
<evidence type="ECO:0000256" key="3">
    <source>
        <dbReference type="ARBA" id="ARBA00004637"/>
    </source>
</evidence>
<feature type="coiled-coil region" evidence="13">
    <location>
        <begin position="111"/>
        <end position="138"/>
    </location>
</feature>
<evidence type="ECO:0000256" key="6">
    <source>
        <dbReference type="ARBA" id="ARBA00022448"/>
    </source>
</evidence>
<dbReference type="PROSITE" id="PS51808">
    <property type="entry name" value="CHCH"/>
    <property type="match status" value="1"/>
</dbReference>
<keyword evidence="16" id="KW-1185">Reference proteome</keyword>
<proteinExistence type="inferred from homology"/>
<evidence type="ECO:0000256" key="12">
    <source>
        <dbReference type="ARBA" id="ARBA00023157"/>
    </source>
</evidence>
<evidence type="ECO:0000256" key="13">
    <source>
        <dbReference type="SAM" id="Coils"/>
    </source>
</evidence>
<keyword evidence="12" id="KW-1015">Disulfide bond</keyword>
<keyword evidence="11" id="KW-0472">Membrane</keyword>
<evidence type="ECO:0000256" key="2">
    <source>
        <dbReference type="ARBA" id="ARBA00004569"/>
    </source>
</evidence>
<evidence type="ECO:0000313" key="15">
    <source>
        <dbReference type="EMBL" id="VDD95431.1"/>
    </source>
</evidence>
<comment type="similarity">
    <text evidence="4">Belongs to the complex I NDUFB7 subunit family.</text>
</comment>
<dbReference type="GO" id="GO:0005743">
    <property type="term" value="C:mitochondrial inner membrane"/>
    <property type="evidence" value="ECO:0007669"/>
    <property type="project" value="UniProtKB-SubCell"/>
</dbReference>
<evidence type="ECO:0000256" key="8">
    <source>
        <dbReference type="ARBA" id="ARBA00022792"/>
    </source>
</evidence>
<dbReference type="Proteomes" id="UP000274131">
    <property type="component" value="Unassembled WGS sequence"/>
</dbReference>
<keyword evidence="9" id="KW-0249">Electron transport</keyword>
<evidence type="ECO:0000256" key="4">
    <source>
        <dbReference type="ARBA" id="ARBA00008006"/>
    </source>
</evidence>
<dbReference type="Pfam" id="PF05676">
    <property type="entry name" value="NDUF_B7"/>
    <property type="match status" value="1"/>
</dbReference>
<comment type="function">
    <text evidence="1">Accessory subunit of the mitochondrial membrane respiratory chain NADH dehydrogenase (Complex I), that is believed not to be involved in catalysis. Complex I functions in the transfer of electrons from NADH to the respiratory chain. The immediate electron acceptor for the enzyme is believed to be ubiquinone.</text>
</comment>